<keyword evidence="1" id="KW-1133">Transmembrane helix</keyword>
<sequence length="168" mass="18292">MHINFTDWKTFFRSKLFKGILCGIGALVALLLVFRAGELVGFRKANFSYQWGEGYYRAVAGPHRGFFGEPGDRDFLTSHGAFGTILTVASSSMVVQGPDNLEKVVLVTTSTVVTKFRERIAASALQPSDQVVIVGAPNDTGEIEAKLIRVIPLPPPPLPPEGNGPHRR</sequence>
<evidence type="ECO:0008006" key="4">
    <source>
        <dbReference type="Google" id="ProtNLM"/>
    </source>
</evidence>
<organism evidence="2 3">
    <name type="scientific">Candidatus Jorgensenbacteria bacterium CG23_combo_of_CG06-09_8_20_14_all_54_14</name>
    <dbReference type="NCBI Taxonomy" id="1974595"/>
    <lineage>
        <taxon>Bacteria</taxon>
        <taxon>Candidatus Joergenseniibacteriota</taxon>
    </lineage>
</organism>
<accession>A0A2G9ZA90</accession>
<evidence type="ECO:0000313" key="2">
    <source>
        <dbReference type="EMBL" id="PIP30085.1"/>
    </source>
</evidence>
<feature type="transmembrane region" description="Helical" evidence="1">
    <location>
        <begin position="16"/>
        <end position="34"/>
    </location>
</feature>
<dbReference type="Proteomes" id="UP000228812">
    <property type="component" value="Unassembled WGS sequence"/>
</dbReference>
<keyword evidence="1" id="KW-0812">Transmembrane</keyword>
<gene>
    <name evidence="2" type="ORF">COX26_00515</name>
</gene>
<dbReference type="EMBL" id="PCRZ01000011">
    <property type="protein sequence ID" value="PIP30085.1"/>
    <property type="molecule type" value="Genomic_DNA"/>
</dbReference>
<comment type="caution">
    <text evidence="2">The sequence shown here is derived from an EMBL/GenBank/DDBJ whole genome shotgun (WGS) entry which is preliminary data.</text>
</comment>
<dbReference type="AlphaFoldDB" id="A0A2G9ZA90"/>
<evidence type="ECO:0000313" key="3">
    <source>
        <dbReference type="Proteomes" id="UP000228812"/>
    </source>
</evidence>
<reference evidence="2 3" key="1">
    <citation type="submission" date="2017-09" db="EMBL/GenBank/DDBJ databases">
        <title>Depth-based differentiation of microbial function through sediment-hosted aquifers and enrichment of novel symbionts in the deep terrestrial subsurface.</title>
        <authorList>
            <person name="Probst A.J."/>
            <person name="Ladd B."/>
            <person name="Jarett J.K."/>
            <person name="Geller-Mcgrath D.E."/>
            <person name="Sieber C.M."/>
            <person name="Emerson J.B."/>
            <person name="Anantharaman K."/>
            <person name="Thomas B.C."/>
            <person name="Malmstrom R."/>
            <person name="Stieglmeier M."/>
            <person name="Klingl A."/>
            <person name="Woyke T."/>
            <person name="Ryan C.M."/>
            <person name="Banfield J.F."/>
        </authorList>
    </citation>
    <scope>NUCLEOTIDE SEQUENCE [LARGE SCALE GENOMIC DNA]</scope>
    <source>
        <strain evidence="2">CG23_combo_of_CG06-09_8_20_14_all_54_14</strain>
    </source>
</reference>
<name>A0A2G9ZA90_9BACT</name>
<evidence type="ECO:0000256" key="1">
    <source>
        <dbReference type="SAM" id="Phobius"/>
    </source>
</evidence>
<protein>
    <recommendedName>
        <fullName evidence="4">DUF5666 domain-containing protein</fullName>
    </recommendedName>
</protein>
<keyword evidence="1" id="KW-0472">Membrane</keyword>
<proteinExistence type="predicted"/>